<reference evidence="3" key="2">
    <citation type="submission" date="2016-10" db="EMBL/GenBank/DDBJ databases">
        <authorList>
            <person name="de Groot N.N."/>
        </authorList>
    </citation>
    <scope>NUCLEOTIDE SEQUENCE [LARGE SCALE GENOMIC DNA]</scope>
    <source>
        <strain evidence="3">CPCC 202695</strain>
    </source>
</reference>
<dbReference type="EMBL" id="SODL02000001">
    <property type="protein sequence ID" value="MCP2366478.1"/>
    <property type="molecule type" value="Genomic_DNA"/>
</dbReference>
<feature type="compositionally biased region" description="Basic residues" evidence="1">
    <location>
        <begin position="42"/>
        <end position="52"/>
    </location>
</feature>
<feature type="compositionally biased region" description="Low complexity" evidence="1">
    <location>
        <begin position="102"/>
        <end position="113"/>
    </location>
</feature>
<feature type="compositionally biased region" description="Basic and acidic residues" evidence="1">
    <location>
        <begin position="217"/>
        <end position="233"/>
    </location>
</feature>
<evidence type="ECO:0000313" key="5">
    <source>
        <dbReference type="Proteomes" id="UP000893823"/>
    </source>
</evidence>
<evidence type="ECO:0000256" key="1">
    <source>
        <dbReference type="SAM" id="MobiDB-lite"/>
    </source>
</evidence>
<feature type="compositionally biased region" description="Basic and acidic residues" evidence="1">
    <location>
        <begin position="53"/>
        <end position="82"/>
    </location>
</feature>
<dbReference type="Proteomes" id="UP000893823">
    <property type="component" value="Unassembled WGS sequence"/>
</dbReference>
<protein>
    <submittedName>
        <fullName evidence="3">Uncharacterized protein</fullName>
    </submittedName>
</protein>
<gene>
    <name evidence="2" type="ORF">BCL57_000620</name>
    <name evidence="3" type="ORF">SAMN04489721_2548</name>
</gene>
<feature type="compositionally biased region" description="Basic and acidic residues" evidence="1">
    <location>
        <begin position="181"/>
        <end position="193"/>
    </location>
</feature>
<dbReference type="Proteomes" id="UP000199482">
    <property type="component" value="Chromosome I"/>
</dbReference>
<organism evidence="3 4">
    <name type="scientific">Agromyces flavus</name>
    <dbReference type="NCBI Taxonomy" id="589382"/>
    <lineage>
        <taxon>Bacteria</taxon>
        <taxon>Bacillati</taxon>
        <taxon>Actinomycetota</taxon>
        <taxon>Actinomycetes</taxon>
        <taxon>Micrococcales</taxon>
        <taxon>Microbacteriaceae</taxon>
        <taxon>Agromyces</taxon>
    </lineage>
</organism>
<dbReference type="AlphaFoldDB" id="A0A1H1XPU1"/>
<feature type="compositionally biased region" description="Basic residues" evidence="1">
    <location>
        <begin position="264"/>
        <end position="273"/>
    </location>
</feature>
<feature type="compositionally biased region" description="Low complexity" evidence="1">
    <location>
        <begin position="83"/>
        <end position="93"/>
    </location>
</feature>
<proteinExistence type="predicted"/>
<dbReference type="EMBL" id="LT629755">
    <property type="protein sequence ID" value="SDT11162.1"/>
    <property type="molecule type" value="Genomic_DNA"/>
</dbReference>
<evidence type="ECO:0000313" key="2">
    <source>
        <dbReference type="EMBL" id="MCP2366478.1"/>
    </source>
</evidence>
<name>A0A1H1XPU1_9MICO</name>
<reference evidence="4" key="1">
    <citation type="submission" date="2016-10" db="EMBL/GenBank/DDBJ databases">
        <authorList>
            <person name="Varghese N."/>
            <person name="Submissions S."/>
        </authorList>
    </citation>
    <scope>NUCLEOTIDE SEQUENCE [LARGE SCALE GENOMIC DNA]</scope>
    <source>
        <strain evidence="4">CPCC 202695</strain>
    </source>
</reference>
<feature type="compositionally biased region" description="Basic residues" evidence="1">
    <location>
        <begin position="14"/>
        <end position="24"/>
    </location>
</feature>
<sequence>MLRRSGRTAGRSGRWSRPRRRLHGAGRSGRCRVPNRESHAGRAGRRGSRRDRLRAASDGRGRRERPNDRDAGRPSAAAERRGAAGASTRAMARFPFQEHGRCAGPNPAGPAARPARRQRARTRCAAECRQTRRSRRRSPALGPVPRKPRPGDRCARHPPRWVAPRHGAPECSRRDGRRRARAADRGAGGEERTAASPHPTPAVQTAKPARRPGPKRWVGESRARAPPRGDHADAAAPCHPPGSSTHPPRRHPTHRATAGTRRTTPARKRRRPNPGRPGGRPARPVTVRVKQLGRCRGPAIRDASADVRTASGHGCLALNGRARGGTRARGELSLGYGRTRGMFAQLVAEVTDR</sequence>
<evidence type="ECO:0000313" key="3">
    <source>
        <dbReference type="EMBL" id="SDT11162.1"/>
    </source>
</evidence>
<evidence type="ECO:0000313" key="4">
    <source>
        <dbReference type="Proteomes" id="UP000199482"/>
    </source>
</evidence>
<reference evidence="2" key="3">
    <citation type="submission" date="2022-06" db="EMBL/GenBank/DDBJ databases">
        <title>Genomic Encyclopedia of Type Strains, Phase III (KMG-III): the genomes of soil and plant-associated and newly described type strains.</title>
        <authorList>
            <person name="Whitman W."/>
        </authorList>
    </citation>
    <scope>NUCLEOTIDE SEQUENCE</scope>
    <source>
        <strain evidence="2">CPCC 202695</strain>
    </source>
</reference>
<accession>A0A1H1XPU1</accession>
<keyword evidence="5" id="KW-1185">Reference proteome</keyword>
<feature type="region of interest" description="Disordered" evidence="1">
    <location>
        <begin position="1"/>
        <end position="283"/>
    </location>
</feature>